<organism evidence="1 2">
    <name type="scientific">Ruthenibacterium intestinale</name>
    <dbReference type="NCBI Taxonomy" id="3133163"/>
    <lineage>
        <taxon>Bacteria</taxon>
        <taxon>Bacillati</taxon>
        <taxon>Bacillota</taxon>
        <taxon>Clostridia</taxon>
        <taxon>Eubacteriales</taxon>
        <taxon>Oscillospiraceae</taxon>
        <taxon>Ruthenibacterium</taxon>
    </lineage>
</organism>
<dbReference type="RefSeq" id="WP_349217068.1">
    <property type="nucleotide sequence ID" value="NZ_JBBMFA010000111.1"/>
</dbReference>
<sequence length="138" mass="15654">MMKTTLKKYKRFAISLQQLKSVLGEDLYNVADVTSEKVSAADVVYAMKQYLAKTVSLSELVAWVNVIWFAELYEYDSKEENSIASVMALLETLDEGVAFTPEEYAEMIECLESNRECECDEWGTKQALPQCYPFSSGD</sequence>
<dbReference type="Proteomes" id="UP001477672">
    <property type="component" value="Unassembled WGS sequence"/>
</dbReference>
<protein>
    <submittedName>
        <fullName evidence="1">Uncharacterized protein</fullName>
    </submittedName>
</protein>
<gene>
    <name evidence="1" type="ORF">WMO24_14395</name>
</gene>
<name>A0ABV1GID7_9FIRM</name>
<keyword evidence="2" id="KW-1185">Reference proteome</keyword>
<proteinExistence type="predicted"/>
<comment type="caution">
    <text evidence="1">The sequence shown here is derived from an EMBL/GenBank/DDBJ whole genome shotgun (WGS) entry which is preliminary data.</text>
</comment>
<evidence type="ECO:0000313" key="1">
    <source>
        <dbReference type="EMBL" id="MEQ2521607.1"/>
    </source>
</evidence>
<accession>A0ABV1GID7</accession>
<reference evidence="1 2" key="1">
    <citation type="submission" date="2024-03" db="EMBL/GenBank/DDBJ databases">
        <title>Human intestinal bacterial collection.</title>
        <authorList>
            <person name="Pauvert C."/>
            <person name="Hitch T.C.A."/>
            <person name="Clavel T."/>
        </authorList>
    </citation>
    <scope>NUCLEOTIDE SEQUENCE [LARGE SCALE GENOMIC DNA]</scope>
    <source>
        <strain evidence="1 2">CLA-JM-H11</strain>
    </source>
</reference>
<evidence type="ECO:0000313" key="2">
    <source>
        <dbReference type="Proteomes" id="UP001477672"/>
    </source>
</evidence>
<dbReference type="EMBL" id="JBBMFA010000111">
    <property type="protein sequence ID" value="MEQ2521607.1"/>
    <property type="molecule type" value="Genomic_DNA"/>
</dbReference>